<dbReference type="SUPFAM" id="SSF49464">
    <property type="entry name" value="Carboxypeptidase regulatory domain-like"/>
    <property type="match status" value="1"/>
</dbReference>
<dbReference type="RefSeq" id="WP_090993165.1">
    <property type="nucleotide sequence ID" value="NZ_FOPP01000004.1"/>
</dbReference>
<sequence length="418" mass="48864">MKYYLSFLIFFIPLSSDAQIKISGRVVDEITKQGIAGVSVYINNTTYGTETDHKGNFSFNAMLTGEATLILSHIAYVRKVHVLDNSPVVNLHFDLDPSTNKLSEVVVRAKPSKDHITKWFNLFYRELIGEYKKTTNWCKIKNKDSLYFDFDSETNNLKVFAKGPLIIENIFLNYKIKIDLEQFEYNFTTNEVIFKYYAFYEELPLMILPKNQIKKNRIFAYEGSNMHFMRGVYSKTIGLDFFYIFKYSEVKNMEKQRVTKIYLKKMAEAYVKEEKPDISLPHLFSRDTAKYYQAVLKQADTISAKTKEIDYRSFIKSDRSSRTVNVNFADTILIQYDVNKLNNEEQFSARISSSKARVTAKKPDYRSTYLYFFKAGGVNVQRSGYYPEASLFMYGDMPERRIGISLPYDFDLEKIYSK</sequence>
<name>A0A1I2WSD0_9SPHI</name>
<accession>A0A1I2WSD0</accession>
<protein>
    <submittedName>
        <fullName evidence="1">CarboxypepD_reg-like domain-containing protein</fullName>
    </submittedName>
</protein>
<proteinExistence type="predicted"/>
<gene>
    <name evidence="1" type="ORF">SAMN04489864_104217</name>
</gene>
<evidence type="ECO:0000313" key="2">
    <source>
        <dbReference type="Proteomes" id="UP000199666"/>
    </source>
</evidence>
<dbReference type="STRING" id="414048.SAMN04489864_104217"/>
<dbReference type="Pfam" id="PF13715">
    <property type="entry name" value="CarbopepD_reg_2"/>
    <property type="match status" value="1"/>
</dbReference>
<dbReference type="OrthoDB" id="787688at2"/>
<dbReference type="EMBL" id="FOPP01000004">
    <property type="protein sequence ID" value="SFH03519.1"/>
    <property type="molecule type" value="Genomic_DNA"/>
</dbReference>
<evidence type="ECO:0000313" key="1">
    <source>
        <dbReference type="EMBL" id="SFH03519.1"/>
    </source>
</evidence>
<dbReference type="AlphaFoldDB" id="A0A1I2WSD0"/>
<dbReference type="Gene3D" id="2.60.40.1120">
    <property type="entry name" value="Carboxypeptidase-like, regulatory domain"/>
    <property type="match status" value="1"/>
</dbReference>
<dbReference type="InterPro" id="IPR008969">
    <property type="entry name" value="CarboxyPept-like_regulatory"/>
</dbReference>
<dbReference type="Proteomes" id="UP000199666">
    <property type="component" value="Unassembled WGS sequence"/>
</dbReference>
<organism evidence="1 2">
    <name type="scientific">Pedobacter insulae</name>
    <dbReference type="NCBI Taxonomy" id="414048"/>
    <lineage>
        <taxon>Bacteria</taxon>
        <taxon>Pseudomonadati</taxon>
        <taxon>Bacteroidota</taxon>
        <taxon>Sphingobacteriia</taxon>
        <taxon>Sphingobacteriales</taxon>
        <taxon>Sphingobacteriaceae</taxon>
        <taxon>Pedobacter</taxon>
    </lineage>
</organism>
<reference evidence="1 2" key="1">
    <citation type="submission" date="2016-10" db="EMBL/GenBank/DDBJ databases">
        <authorList>
            <person name="de Groot N.N."/>
        </authorList>
    </citation>
    <scope>NUCLEOTIDE SEQUENCE [LARGE SCALE GENOMIC DNA]</scope>
    <source>
        <strain evidence="1 2">DSM 18684</strain>
    </source>
</reference>
<keyword evidence="2" id="KW-1185">Reference proteome</keyword>